<dbReference type="EMBL" id="JNVM01000010">
    <property type="protein sequence ID" value="KEQ25523.1"/>
    <property type="molecule type" value="Genomic_DNA"/>
</dbReference>
<accession>A0A081P4A0</accession>
<dbReference type="eggNOG" id="COG4335">
    <property type="taxonomic scope" value="Bacteria"/>
</dbReference>
<dbReference type="InterPro" id="IPR014825">
    <property type="entry name" value="DNA_alkylation"/>
</dbReference>
<dbReference type="SUPFAM" id="SSF48371">
    <property type="entry name" value="ARM repeat"/>
    <property type="match status" value="1"/>
</dbReference>
<protein>
    <submittedName>
        <fullName evidence="1">DNA alkylation repair protein</fullName>
    </submittedName>
</protein>
<dbReference type="AlphaFoldDB" id="A0A081P4A0"/>
<dbReference type="Gene3D" id="1.25.40.290">
    <property type="entry name" value="ARM repeat domains"/>
    <property type="match status" value="1"/>
</dbReference>
<gene>
    <name evidence="1" type="ORF">ET33_02025</name>
</gene>
<sequence length="290" mass="33156">MDLEKKIPISAEIIQRKGARKAADIPEAVMQLLQRGRLQTANLTEWLAIDHLKLLQHVLCELELHEESDEMLSGLERLNQKKIMSTIPAIAKKWLSLLDRVPEKEGFRIFHALACHRSDSVRCWAAYMIGLDEQLTITQKLTGIRPFAADSHFGVREMAWMAVRESISNELLQALDILHEWVRDEDSNIRRFAVESLRPQGVWAKHLYVLKEQPQLALPLLEEVKSDPVKYVQDSVGNWLNDAGKTNPDWVRRICDAWLEASDTKETKRIVARATRSLLKEKIEGAAALS</sequence>
<dbReference type="RefSeq" id="WP_200879208.1">
    <property type="nucleotide sequence ID" value="NZ_JNVM01000010.1"/>
</dbReference>
<comment type="caution">
    <text evidence="1">The sequence shown here is derived from an EMBL/GenBank/DDBJ whole genome shotgun (WGS) entry which is preliminary data.</text>
</comment>
<organism evidence="1 2">
    <name type="scientific">Paenibacillus tyrfis</name>
    <dbReference type="NCBI Taxonomy" id="1501230"/>
    <lineage>
        <taxon>Bacteria</taxon>
        <taxon>Bacillati</taxon>
        <taxon>Bacillota</taxon>
        <taxon>Bacilli</taxon>
        <taxon>Bacillales</taxon>
        <taxon>Paenibacillaceae</taxon>
        <taxon>Paenibacillus</taxon>
    </lineage>
</organism>
<name>A0A081P4A0_9BACL</name>
<proteinExistence type="predicted"/>
<evidence type="ECO:0000313" key="1">
    <source>
        <dbReference type="EMBL" id="KEQ25523.1"/>
    </source>
</evidence>
<dbReference type="InterPro" id="IPR016024">
    <property type="entry name" value="ARM-type_fold"/>
</dbReference>
<reference evidence="1 2" key="1">
    <citation type="submission" date="2014-06" db="EMBL/GenBank/DDBJ databases">
        <title>Draft genome sequence of Paenibacillus sp. MSt1.</title>
        <authorList>
            <person name="Aw Y.K."/>
            <person name="Ong K.S."/>
            <person name="Gan H.M."/>
            <person name="Lee S.M."/>
        </authorList>
    </citation>
    <scope>NUCLEOTIDE SEQUENCE [LARGE SCALE GENOMIC DNA]</scope>
    <source>
        <strain evidence="1 2">MSt1</strain>
    </source>
</reference>
<dbReference type="Pfam" id="PF08713">
    <property type="entry name" value="DNA_alkylation"/>
    <property type="match status" value="1"/>
</dbReference>
<keyword evidence="2" id="KW-1185">Reference proteome</keyword>
<dbReference type="Proteomes" id="UP000028123">
    <property type="component" value="Unassembled WGS sequence"/>
</dbReference>
<evidence type="ECO:0000313" key="2">
    <source>
        <dbReference type="Proteomes" id="UP000028123"/>
    </source>
</evidence>